<comment type="caution">
    <text evidence="3">The sequence shown here is derived from an EMBL/GenBank/DDBJ whole genome shotgun (WGS) entry which is preliminary data.</text>
</comment>
<evidence type="ECO:0000256" key="1">
    <source>
        <dbReference type="SAM" id="Phobius"/>
    </source>
</evidence>
<sequence>MSSDRRRRAAALVLGVGTVLLSLAPTATAAPSGGRAGDAVTAVGFPDERNQREERADAGVAAGKSPSGGAGGWLSSAVAVAGLAVPALGALFLVRGRRATGPVSGFTHPRAVFAAARAADEDGLRRRAEAEVVALGEAAQAADADATPGLRRALDAYAAAGTVLDAARGLPDLAGALALAAEGRDALTDSPAALPLCFFNPLHGRADRRTRWRPLGRRDHLDVATCPRCTTALGTRRAPEVLTDTTADGRPVPYFELPRDRSVWAATGYGSLLGGEGDTLTARVERGDFSRSLSAPG</sequence>
<keyword evidence="4" id="KW-1185">Reference proteome</keyword>
<dbReference type="EMBL" id="JBHRWR010000021">
    <property type="protein sequence ID" value="MFC3576905.1"/>
    <property type="molecule type" value="Genomic_DNA"/>
</dbReference>
<gene>
    <name evidence="3" type="ORF">ACFOZ0_27235</name>
</gene>
<proteinExistence type="predicted"/>
<keyword evidence="1" id="KW-1133">Transmembrane helix</keyword>
<feature type="transmembrane region" description="Helical" evidence="1">
    <location>
        <begin position="73"/>
        <end position="94"/>
    </location>
</feature>
<protein>
    <submittedName>
        <fullName evidence="3">Uncharacterized protein</fullName>
    </submittedName>
</protein>
<organism evidence="3 4">
    <name type="scientific">Streptomyces yaanensis</name>
    <dbReference type="NCBI Taxonomy" id="1142239"/>
    <lineage>
        <taxon>Bacteria</taxon>
        <taxon>Bacillati</taxon>
        <taxon>Actinomycetota</taxon>
        <taxon>Actinomycetes</taxon>
        <taxon>Kitasatosporales</taxon>
        <taxon>Streptomycetaceae</taxon>
        <taxon>Streptomyces</taxon>
    </lineage>
</organism>
<evidence type="ECO:0000313" key="4">
    <source>
        <dbReference type="Proteomes" id="UP001595701"/>
    </source>
</evidence>
<accession>A0ABV7SJ32</accession>
<keyword evidence="2" id="KW-0732">Signal</keyword>
<dbReference type="Proteomes" id="UP001595701">
    <property type="component" value="Unassembled WGS sequence"/>
</dbReference>
<keyword evidence="1" id="KW-0812">Transmembrane</keyword>
<evidence type="ECO:0000256" key="2">
    <source>
        <dbReference type="SAM" id="SignalP"/>
    </source>
</evidence>
<reference evidence="4" key="1">
    <citation type="journal article" date="2019" name="Int. J. Syst. Evol. Microbiol.">
        <title>The Global Catalogue of Microorganisms (GCM) 10K type strain sequencing project: providing services to taxonomists for standard genome sequencing and annotation.</title>
        <authorList>
            <consortium name="The Broad Institute Genomics Platform"/>
            <consortium name="The Broad Institute Genome Sequencing Center for Infectious Disease"/>
            <person name="Wu L."/>
            <person name="Ma J."/>
        </authorList>
    </citation>
    <scope>NUCLEOTIDE SEQUENCE [LARGE SCALE GENOMIC DNA]</scope>
    <source>
        <strain evidence="4">CGMCC 4.7035</strain>
    </source>
</reference>
<keyword evidence="1" id="KW-0472">Membrane</keyword>
<name>A0ABV7SJ32_9ACTN</name>
<dbReference type="RefSeq" id="WP_386276153.1">
    <property type="nucleotide sequence ID" value="NZ_JBHRWR010000021.1"/>
</dbReference>
<feature type="signal peptide" evidence="2">
    <location>
        <begin position="1"/>
        <end position="29"/>
    </location>
</feature>
<feature type="chain" id="PRO_5046359163" evidence="2">
    <location>
        <begin position="30"/>
        <end position="297"/>
    </location>
</feature>
<evidence type="ECO:0000313" key="3">
    <source>
        <dbReference type="EMBL" id="MFC3576905.1"/>
    </source>
</evidence>